<evidence type="ECO:0000313" key="16">
    <source>
        <dbReference type="Proteomes" id="UP001141327"/>
    </source>
</evidence>
<dbReference type="InterPro" id="IPR024704">
    <property type="entry name" value="SMC"/>
</dbReference>
<evidence type="ECO:0000259" key="14">
    <source>
        <dbReference type="SMART" id="SM00968"/>
    </source>
</evidence>
<feature type="domain" description="SMC hinge" evidence="14">
    <location>
        <begin position="620"/>
        <end position="762"/>
    </location>
</feature>
<proteinExistence type="inferred from homology"/>
<dbReference type="Pfam" id="PF06470">
    <property type="entry name" value="SMC_hinge"/>
    <property type="match status" value="1"/>
</dbReference>
<comment type="subcellular location">
    <subcellularLocation>
        <location evidence="1 11">Nucleus</location>
    </subcellularLocation>
</comment>
<dbReference type="SUPFAM" id="SSF52540">
    <property type="entry name" value="P-loop containing nucleoside triphosphate hydrolases"/>
    <property type="match status" value="1"/>
</dbReference>
<evidence type="ECO:0000256" key="6">
    <source>
        <dbReference type="ARBA" id="ARBA00022840"/>
    </source>
</evidence>
<evidence type="ECO:0000256" key="8">
    <source>
        <dbReference type="ARBA" id="ARBA00023067"/>
    </source>
</evidence>
<dbReference type="Gene3D" id="3.40.50.300">
    <property type="entry name" value="P-loop containing nucleotide triphosphate hydrolases"/>
    <property type="match status" value="2"/>
</dbReference>
<keyword evidence="3" id="KW-0132">Cell division</keyword>
<keyword evidence="4" id="KW-0547">Nucleotide-binding</keyword>
<feature type="coiled-coil region" evidence="12">
    <location>
        <begin position="1014"/>
        <end position="1086"/>
    </location>
</feature>
<dbReference type="CDD" id="cd03273">
    <property type="entry name" value="ABC_SMC2_euk"/>
    <property type="match status" value="1"/>
</dbReference>
<dbReference type="EMBL" id="JAPMOS010000023">
    <property type="protein sequence ID" value="KAJ4459087.1"/>
    <property type="molecule type" value="Genomic_DNA"/>
</dbReference>
<keyword evidence="8" id="KW-0226">DNA condensation</keyword>
<comment type="similarity">
    <text evidence="2">Belongs to the SMC family. SMC2 subfamily.</text>
</comment>
<evidence type="ECO:0000256" key="11">
    <source>
        <dbReference type="PIRNR" id="PIRNR005719"/>
    </source>
</evidence>
<evidence type="ECO:0000256" key="12">
    <source>
        <dbReference type="SAM" id="Coils"/>
    </source>
</evidence>
<gene>
    <name evidence="15" type="ORF">PAPYR_5151</name>
</gene>
<keyword evidence="5" id="KW-0498">Mitosis</keyword>
<accession>A0ABQ8UIM5</accession>
<feature type="coiled-coil region" evidence="12">
    <location>
        <begin position="868"/>
        <end position="895"/>
    </location>
</feature>
<comment type="caution">
    <text evidence="15">The sequence shown here is derived from an EMBL/GenBank/DDBJ whole genome shotgun (WGS) entry which is preliminary data.</text>
</comment>
<dbReference type="Proteomes" id="UP001141327">
    <property type="component" value="Unassembled WGS sequence"/>
</dbReference>
<feature type="coiled-coil region" evidence="12">
    <location>
        <begin position="1142"/>
        <end position="1183"/>
    </location>
</feature>
<keyword evidence="6" id="KW-0067">ATP-binding</keyword>
<evidence type="ECO:0000256" key="7">
    <source>
        <dbReference type="ARBA" id="ARBA00023054"/>
    </source>
</evidence>
<feature type="region of interest" description="Disordered" evidence="13">
    <location>
        <begin position="1445"/>
        <end position="1541"/>
    </location>
</feature>
<reference evidence="15" key="1">
    <citation type="journal article" date="2022" name="bioRxiv">
        <title>Genomics of Preaxostyla Flagellates Illuminates Evolutionary Transitions and the Path Towards Mitochondrial Loss.</title>
        <authorList>
            <person name="Novak L.V.F."/>
            <person name="Treitli S.C."/>
            <person name="Pyrih J."/>
            <person name="Halakuc P."/>
            <person name="Pipaliya S.V."/>
            <person name="Vacek V."/>
            <person name="Brzon O."/>
            <person name="Soukal P."/>
            <person name="Eme L."/>
            <person name="Dacks J.B."/>
            <person name="Karnkowska A."/>
            <person name="Elias M."/>
            <person name="Hampl V."/>
        </authorList>
    </citation>
    <scope>NUCLEOTIDE SEQUENCE</scope>
    <source>
        <strain evidence="15">RCP-MX</strain>
    </source>
</reference>
<dbReference type="InterPro" id="IPR027120">
    <property type="entry name" value="Smc2_ABC"/>
</dbReference>
<evidence type="ECO:0000313" key="15">
    <source>
        <dbReference type="EMBL" id="KAJ4459087.1"/>
    </source>
</evidence>
<evidence type="ECO:0000256" key="9">
    <source>
        <dbReference type="ARBA" id="ARBA00023242"/>
    </source>
</evidence>
<dbReference type="SMART" id="SM00968">
    <property type="entry name" value="SMC_hinge"/>
    <property type="match status" value="1"/>
</dbReference>
<evidence type="ECO:0000256" key="4">
    <source>
        <dbReference type="ARBA" id="ARBA00022741"/>
    </source>
</evidence>
<feature type="compositionally biased region" description="Basic residues" evidence="13">
    <location>
        <begin position="1520"/>
        <end position="1535"/>
    </location>
</feature>
<evidence type="ECO:0000256" key="1">
    <source>
        <dbReference type="ARBA" id="ARBA00004123"/>
    </source>
</evidence>
<protein>
    <recommendedName>
        <fullName evidence="11">Structural maintenance of chromosomes protein</fullName>
    </recommendedName>
</protein>
<dbReference type="InterPro" id="IPR036277">
    <property type="entry name" value="SMC_hinge_sf"/>
</dbReference>
<evidence type="ECO:0000256" key="5">
    <source>
        <dbReference type="ARBA" id="ARBA00022776"/>
    </source>
</evidence>
<evidence type="ECO:0000256" key="13">
    <source>
        <dbReference type="SAM" id="MobiDB-lite"/>
    </source>
</evidence>
<keyword evidence="16" id="KW-1185">Reference proteome</keyword>
<dbReference type="Pfam" id="PF02463">
    <property type="entry name" value="SMC_N"/>
    <property type="match status" value="1"/>
</dbReference>
<feature type="compositionally biased region" description="Acidic residues" evidence="13">
    <location>
        <begin position="1498"/>
        <end position="1515"/>
    </location>
</feature>
<evidence type="ECO:0000256" key="2">
    <source>
        <dbReference type="ARBA" id="ARBA00005231"/>
    </source>
</evidence>
<evidence type="ECO:0000256" key="3">
    <source>
        <dbReference type="ARBA" id="ARBA00022618"/>
    </source>
</evidence>
<dbReference type="Gene3D" id="1.20.1060.20">
    <property type="match status" value="1"/>
</dbReference>
<name>A0ABQ8UIM5_9EUKA</name>
<dbReference type="InterPro" id="IPR003395">
    <property type="entry name" value="RecF/RecN/SMC_N"/>
</dbReference>
<keyword evidence="9 11" id="KW-0539">Nucleus</keyword>
<feature type="region of interest" description="Disordered" evidence="13">
    <location>
        <begin position="1369"/>
        <end position="1427"/>
    </location>
</feature>
<evidence type="ECO:0000256" key="10">
    <source>
        <dbReference type="ARBA" id="ARBA00023306"/>
    </source>
</evidence>
<organism evidence="15 16">
    <name type="scientific">Paratrimastix pyriformis</name>
    <dbReference type="NCBI Taxonomy" id="342808"/>
    <lineage>
        <taxon>Eukaryota</taxon>
        <taxon>Metamonada</taxon>
        <taxon>Preaxostyla</taxon>
        <taxon>Paratrimastigidae</taxon>
        <taxon>Paratrimastix</taxon>
    </lineage>
</organism>
<dbReference type="PANTHER" id="PTHR43977">
    <property type="entry name" value="STRUCTURAL MAINTENANCE OF CHROMOSOMES PROTEIN 3"/>
    <property type="match status" value="1"/>
</dbReference>
<feature type="region of interest" description="Disordered" evidence="13">
    <location>
        <begin position="274"/>
        <end position="298"/>
    </location>
</feature>
<feature type="compositionally biased region" description="Low complexity" evidence="13">
    <location>
        <begin position="1410"/>
        <end position="1427"/>
    </location>
</feature>
<dbReference type="SUPFAM" id="SSF75553">
    <property type="entry name" value="Smc hinge domain"/>
    <property type="match status" value="1"/>
</dbReference>
<keyword evidence="7 12" id="KW-0175">Coiled coil</keyword>
<keyword evidence="10" id="KW-0131">Cell cycle</keyword>
<dbReference type="InterPro" id="IPR010935">
    <property type="entry name" value="SMC_hinge"/>
</dbReference>
<sequence>MHIQEIIIQGFKSYANRTVISGFDPFFNAITGLNGTGKSNILDSICFVLGITNLTQVRVNSLQELVYKQGQAGIQKATVTIVFNNKDRSASPVGYEQFDTITITRQIAIGGRNKYLLNGHVAQPNRVQNLFHSVGLNINNPHFLIMQGRITKVLNMKPLEILGLIEEAAGTRMYETKKAGALRTMEKKDKKLADIGAVLRDEIVPTLEKLRKDRTTYMRWTSMRTEVERLERYVAAYRFWQATVCPAGPWPSSLLTLPFCVPVVPVVPVGSWGRGAGGQRAASHSEDEQRECDDDLQQKKRTHAELEASLQEMGRRLQQMADQSEKTTKGQLARLEAAMSSASKEVARLQSAFENKEELLAGEREGRAAGQQQIRDLERAIEQKEAERARAQQAHELLAHQTEATQKRLHDISLTARTGGHGAEEQILRDQLKAWDPDPSIAWAGLGWAVRMCMRVGAEAQRQHDDAQAEAKRLEVVLAHRRPELEASRAKAQKGAEAHLAYIKELDTLRAQLHILDERLGAVGYDGAAHESLLQRQRALTEQGRALHERCEQLSLRMAGVRFVYRDPEPAFDRARVKGLLCNLITLRSVGPTRDRPRPSLLRSMLPSGLTMGLQMCMDLGGVGGFNRDRKYATALEVVAGGRLFQVVVDSEVTAKALLQHGSLERRVTIIPLNKIVHRVASPDVRLLALAPLAGPLPDDGRRRSMIAASTVRLAEGLAGSPEAAHVALELVGFEGELQAAMEYVFGTSFVCSTMEAAKAVAFDRRVQMRAVTIEGDIFDPQGTLTGGSRAPPGESLLARLAELAECRAELAQTEAALGACQAEVARWDEAKQRHGAAGREGQLKRRQLELVAQQVEASPHQQLLGACEKLEKAIAEDAARLAELRAAQARLREETLPELARKLEALAAGAALPQDVCLPACRPLFTPSWDGRAAAGLGAGLAAEGDDASGPTVEELLTRGRAQLTAESKRLQQAAQALQRTALELGPRAAAPPRPPRRPVVPIPSLWAASPRKAEQSRAREALEAQKETLLASSKEAAALKRELKRVQDQAGAVEVEIKRTEHRLQRLVKEHAAASAEVKTLQQRHKWLLEESENLGKAGGEFDFEAAEGGGGAAAGQLEKLRAELDETGKRVNKKVIGMYERAEQEYRDLVAKKDTVEKDKAKIESAIAELDRKKNEALAATWTKVNKSGLWVDLYDPPARSQRQAVATRRSDCPPSTGLLAAPECPPLCFTGLLPFPCPGIGGNVAGKTALEAGLEVRVAFGSVWKESLTELSGGQRSLLALSLILALLLFKPAPMYILDEIDAALDLSHTENIGKMLRTHFSRSQFLIVSLKEGMFQNANVLFQTRFMDGVSSIIRTAPSRALIRHRPSGGEGVPPSFEEAAPPPPDEGDDDPFLTRAAQSRPEQRGLPASGGRASAAPLGGAGPATAAAVVASYTAAGAVPVADQPPGEDGPEEEAPRAATTRAHRASKTVQLVGAEDAFADVGPGPTRGDSSSEEDSSDGGAWEEEDDQETPRPARRRPPPGGAKKPRRSGTTDP</sequence>
<dbReference type="InterPro" id="IPR027417">
    <property type="entry name" value="P-loop_NTPase"/>
</dbReference>
<dbReference type="Gene3D" id="3.30.70.1620">
    <property type="match status" value="1"/>
</dbReference>
<dbReference type="PIRSF" id="PIRSF005719">
    <property type="entry name" value="SMC"/>
    <property type="match status" value="1"/>
</dbReference>